<evidence type="ECO:0000259" key="2">
    <source>
        <dbReference type="Pfam" id="PF00462"/>
    </source>
</evidence>
<dbReference type="RefSeq" id="XP_021855498.2">
    <property type="nucleotide sequence ID" value="XM_021999806.2"/>
</dbReference>
<name>A0A9R0IV08_SPIOL</name>
<dbReference type="PANTHER" id="PTHR45669:SF22">
    <property type="entry name" value="GLUTAREDOXIN DOMAIN-CONTAINING CYSTEINE-RICH PROTEIN CG12206-RELATED"/>
    <property type="match status" value="1"/>
</dbReference>
<gene>
    <name evidence="4" type="primary">LOC110794837</name>
</gene>
<keyword evidence="3" id="KW-1185">Reference proteome</keyword>
<reference evidence="3" key="1">
    <citation type="journal article" date="2021" name="Nat. Commun.">
        <title>Genomic analyses provide insights into spinach domestication and the genetic basis of agronomic traits.</title>
        <authorList>
            <person name="Cai X."/>
            <person name="Sun X."/>
            <person name="Xu C."/>
            <person name="Sun H."/>
            <person name="Wang X."/>
            <person name="Ge C."/>
            <person name="Zhang Z."/>
            <person name="Wang Q."/>
            <person name="Fei Z."/>
            <person name="Jiao C."/>
            <person name="Wang Q."/>
        </authorList>
    </citation>
    <scope>NUCLEOTIDE SEQUENCE [LARGE SCALE GENOMIC DNA]</scope>
    <source>
        <strain evidence="3">cv. Varoflay</strain>
    </source>
</reference>
<dbReference type="KEGG" id="soe:110794837"/>
<evidence type="ECO:0000313" key="3">
    <source>
        <dbReference type="Proteomes" id="UP000813463"/>
    </source>
</evidence>
<dbReference type="PANTHER" id="PTHR45669">
    <property type="entry name" value="GLUTAREDOXIN DOMAIN-CONTAINING CYSTEINE-RICH PROTEIN CG12206-RELATED"/>
    <property type="match status" value="1"/>
</dbReference>
<feature type="region of interest" description="Disordered" evidence="1">
    <location>
        <begin position="124"/>
        <end position="151"/>
    </location>
</feature>
<proteinExistence type="predicted"/>
<dbReference type="CDD" id="cd03031">
    <property type="entry name" value="GRX_GRX_like"/>
    <property type="match status" value="1"/>
</dbReference>
<dbReference type="SUPFAM" id="SSF52833">
    <property type="entry name" value="Thioredoxin-like"/>
    <property type="match status" value="1"/>
</dbReference>
<organism evidence="3 4">
    <name type="scientific">Spinacia oleracea</name>
    <name type="common">Spinach</name>
    <dbReference type="NCBI Taxonomy" id="3562"/>
    <lineage>
        <taxon>Eukaryota</taxon>
        <taxon>Viridiplantae</taxon>
        <taxon>Streptophyta</taxon>
        <taxon>Embryophyta</taxon>
        <taxon>Tracheophyta</taxon>
        <taxon>Spermatophyta</taxon>
        <taxon>Magnoliopsida</taxon>
        <taxon>eudicotyledons</taxon>
        <taxon>Gunneridae</taxon>
        <taxon>Pentapetalae</taxon>
        <taxon>Caryophyllales</taxon>
        <taxon>Chenopodiaceae</taxon>
        <taxon>Chenopodioideae</taxon>
        <taxon>Anserineae</taxon>
        <taxon>Spinacia</taxon>
    </lineage>
</organism>
<dbReference type="Pfam" id="PF00462">
    <property type="entry name" value="Glutaredoxin"/>
    <property type="match status" value="1"/>
</dbReference>
<accession>A0A9R0IV08</accession>
<sequence>MGCVSSTLLNQDEDFPQIGSAAFSHHIVSLTSTTYGLLSLDAPPSSSPMTPPKPLPRFTLTPKSLSVDPPPSATEVINSWELMAGLDSTTPDSTNHNNNDGSFRFSLPSSNSKPFTFTGTPNFFSDKLKENSNPNTRVRRPRQLFPDPDAGVTKTTKCDNVANSKLDQFELLCPPNGENKVVLYTTTLRGVRKTFEGCNAVRSVIQGLGFAFCERDISMDRGLRDELKQLLAPLKKNEAAAAAQLPCLFIKGRYIGGKDEVLKIHEEGGLVDLLQGLPRVEAGVVCEGCGDVRFLPCFQCNGSCKLVVVVKEVDDEDEESINKNGYCNSNSIRRTVVIKCPDCNENGLVLCPICS</sequence>
<dbReference type="Pfam" id="PF23733">
    <property type="entry name" value="GRXCR1-2_C"/>
    <property type="match status" value="1"/>
</dbReference>
<dbReference type="Proteomes" id="UP000813463">
    <property type="component" value="Chromosome 6"/>
</dbReference>
<protein>
    <submittedName>
        <fullName evidence="4">Uncharacterized protein At3g28850</fullName>
    </submittedName>
</protein>
<evidence type="ECO:0000313" key="4">
    <source>
        <dbReference type="RefSeq" id="XP_021855498.2"/>
    </source>
</evidence>
<dbReference type="PROSITE" id="PS51354">
    <property type="entry name" value="GLUTAREDOXIN_2"/>
    <property type="match status" value="1"/>
</dbReference>
<dbReference type="AlphaFoldDB" id="A0A9R0IV08"/>
<feature type="domain" description="Glutaredoxin" evidence="2">
    <location>
        <begin position="181"/>
        <end position="255"/>
    </location>
</feature>
<dbReference type="Gene3D" id="3.40.30.10">
    <property type="entry name" value="Glutaredoxin"/>
    <property type="match status" value="1"/>
</dbReference>
<evidence type="ECO:0000256" key="1">
    <source>
        <dbReference type="SAM" id="MobiDB-lite"/>
    </source>
</evidence>
<dbReference type="GeneID" id="110794837"/>
<dbReference type="InterPro" id="IPR036249">
    <property type="entry name" value="Thioredoxin-like_sf"/>
</dbReference>
<reference evidence="4" key="2">
    <citation type="submission" date="2025-08" db="UniProtKB">
        <authorList>
            <consortium name="RefSeq"/>
        </authorList>
    </citation>
    <scope>IDENTIFICATION</scope>
    <source>
        <tissue evidence="4">Leaf</tissue>
    </source>
</reference>
<dbReference type="InterPro" id="IPR002109">
    <property type="entry name" value="Glutaredoxin"/>
</dbReference>